<accession>K3W1G2</accession>
<evidence type="ECO:0000313" key="2">
    <source>
        <dbReference type="Proteomes" id="UP000007978"/>
    </source>
</evidence>
<dbReference type="Proteomes" id="UP000007978">
    <property type="component" value="Chromosome 3"/>
</dbReference>
<dbReference type="eggNOG" id="ENOG502RMJF">
    <property type="taxonomic scope" value="Eukaryota"/>
</dbReference>
<dbReference type="GeneID" id="20362643"/>
<dbReference type="EMBL" id="AFNW01000081">
    <property type="protein sequence ID" value="EKJ75845.1"/>
    <property type="molecule type" value="Genomic_DNA"/>
</dbReference>
<dbReference type="KEGG" id="fpu:FPSE_04025"/>
<keyword evidence="2" id="KW-1185">Reference proteome</keyword>
<proteinExistence type="predicted"/>
<name>K3W1G2_FUSPC</name>
<dbReference type="RefSeq" id="XP_009255418.1">
    <property type="nucleotide sequence ID" value="XM_009257143.1"/>
</dbReference>
<sequence length="94" mass="11103">MRDTHLRMTSRGNFCTSVFLIRWDVKGGNDRDHYPGFDTWQPLDGTPNIQGFTCRSPVNLWLYLDDERQQFSGPTEGKIKINPRRISKYKIVRR</sequence>
<dbReference type="OrthoDB" id="3541842at2759"/>
<dbReference type="HOGENOM" id="CLU_164166_1_0_1"/>
<gene>
    <name evidence="1" type="ORF">FPSE_04025</name>
</gene>
<organism evidence="1 2">
    <name type="scientific">Fusarium pseudograminearum (strain CS3096)</name>
    <name type="common">Wheat and barley crown-rot fungus</name>
    <dbReference type="NCBI Taxonomy" id="1028729"/>
    <lineage>
        <taxon>Eukaryota</taxon>
        <taxon>Fungi</taxon>
        <taxon>Dikarya</taxon>
        <taxon>Ascomycota</taxon>
        <taxon>Pezizomycotina</taxon>
        <taxon>Sordariomycetes</taxon>
        <taxon>Hypocreomycetidae</taxon>
        <taxon>Hypocreales</taxon>
        <taxon>Nectriaceae</taxon>
        <taxon>Fusarium</taxon>
    </lineage>
</organism>
<dbReference type="AlphaFoldDB" id="K3W1G2"/>
<comment type="caution">
    <text evidence="1">The sequence shown here is derived from an EMBL/GenBank/DDBJ whole genome shotgun (WGS) entry which is preliminary data.</text>
</comment>
<protein>
    <submittedName>
        <fullName evidence="1">Uncharacterized protein</fullName>
    </submittedName>
</protein>
<evidence type="ECO:0000313" key="1">
    <source>
        <dbReference type="EMBL" id="EKJ75845.1"/>
    </source>
</evidence>
<reference evidence="1 2" key="1">
    <citation type="journal article" date="2012" name="PLoS Pathog.">
        <title>Comparative pathogenomics reveals horizontally acquired novel virulence genes in fungi infecting cereal hosts.</title>
        <authorList>
            <person name="Gardiner D.M."/>
            <person name="McDonald M.C."/>
            <person name="Covarelli L."/>
            <person name="Solomon P.S."/>
            <person name="Rusu A.G."/>
            <person name="Marshall M."/>
            <person name="Kazan K."/>
            <person name="Chakraborty S."/>
            <person name="McDonald B.A."/>
            <person name="Manners J.M."/>
        </authorList>
    </citation>
    <scope>NUCLEOTIDE SEQUENCE [LARGE SCALE GENOMIC DNA]</scope>
    <source>
        <strain evidence="1 2">CS3096</strain>
    </source>
</reference>